<keyword evidence="3 7" id="KW-0479">Metal-binding</keyword>
<dbReference type="Gene3D" id="1.10.630.10">
    <property type="entry name" value="Cytochrome P450"/>
    <property type="match status" value="1"/>
</dbReference>
<evidence type="ECO:0000256" key="5">
    <source>
        <dbReference type="ARBA" id="ARBA00023004"/>
    </source>
</evidence>
<dbReference type="InterPro" id="IPR050196">
    <property type="entry name" value="Cytochrome_P450_Monoox"/>
</dbReference>
<keyword evidence="2 7" id="KW-0349">Heme</keyword>
<dbReference type="PRINTS" id="PR00385">
    <property type="entry name" value="P450"/>
</dbReference>
<organism evidence="9 10">
    <name type="scientific">Skermanella cutis</name>
    <dbReference type="NCBI Taxonomy" id="2775420"/>
    <lineage>
        <taxon>Bacteria</taxon>
        <taxon>Pseudomonadati</taxon>
        <taxon>Pseudomonadota</taxon>
        <taxon>Alphaproteobacteria</taxon>
        <taxon>Rhodospirillales</taxon>
        <taxon>Azospirillaceae</taxon>
        <taxon>Skermanella</taxon>
    </lineage>
</organism>
<dbReference type="PANTHER" id="PTHR24291">
    <property type="entry name" value="CYTOCHROME P450 FAMILY 4"/>
    <property type="match status" value="1"/>
</dbReference>
<dbReference type="SUPFAM" id="SSF48264">
    <property type="entry name" value="Cytochrome P450"/>
    <property type="match status" value="1"/>
</dbReference>
<dbReference type="InterPro" id="IPR017972">
    <property type="entry name" value="Cyt_P450_CS"/>
</dbReference>
<evidence type="ECO:0000313" key="9">
    <source>
        <dbReference type="EMBL" id="QQP91520.1"/>
    </source>
</evidence>
<evidence type="ECO:0000256" key="2">
    <source>
        <dbReference type="ARBA" id="ARBA00022617"/>
    </source>
</evidence>
<evidence type="ECO:0000256" key="7">
    <source>
        <dbReference type="RuleBase" id="RU000461"/>
    </source>
</evidence>
<keyword evidence="4 7" id="KW-0560">Oxidoreductase</keyword>
<dbReference type="InterPro" id="IPR002401">
    <property type="entry name" value="Cyt_P450_E_grp-I"/>
</dbReference>
<dbReference type="Proteomes" id="UP000595197">
    <property type="component" value="Chromosome"/>
</dbReference>
<dbReference type="InterPro" id="IPR001128">
    <property type="entry name" value="Cyt_P450"/>
</dbReference>
<feature type="region of interest" description="Disordered" evidence="8">
    <location>
        <begin position="1"/>
        <end position="24"/>
    </location>
</feature>
<evidence type="ECO:0000256" key="3">
    <source>
        <dbReference type="ARBA" id="ARBA00022723"/>
    </source>
</evidence>
<proteinExistence type="inferred from homology"/>
<evidence type="ECO:0000256" key="4">
    <source>
        <dbReference type="ARBA" id="ARBA00023002"/>
    </source>
</evidence>
<evidence type="ECO:0000256" key="1">
    <source>
        <dbReference type="ARBA" id="ARBA00010617"/>
    </source>
</evidence>
<reference evidence="9" key="1">
    <citation type="submission" date="2021-02" db="EMBL/GenBank/DDBJ databases">
        <title>Skermanella TT6 skin isolate.</title>
        <authorList>
            <person name="Lee K."/>
            <person name="Ganzorig M."/>
        </authorList>
    </citation>
    <scope>NUCLEOTIDE SEQUENCE</scope>
    <source>
        <strain evidence="9">TT6</strain>
    </source>
</reference>
<dbReference type="Pfam" id="PF00067">
    <property type="entry name" value="p450"/>
    <property type="match status" value="1"/>
</dbReference>
<dbReference type="EMBL" id="CP067420">
    <property type="protein sequence ID" value="QQP91520.1"/>
    <property type="molecule type" value="Genomic_DNA"/>
</dbReference>
<protein>
    <submittedName>
        <fullName evidence="9">Cytochrome P450</fullName>
    </submittedName>
</protein>
<dbReference type="PRINTS" id="PR00463">
    <property type="entry name" value="EP450I"/>
</dbReference>
<keyword evidence="6 7" id="KW-0503">Monooxygenase</keyword>
<comment type="similarity">
    <text evidence="1 7">Belongs to the cytochrome P450 family.</text>
</comment>
<evidence type="ECO:0000256" key="6">
    <source>
        <dbReference type="ARBA" id="ARBA00023033"/>
    </source>
</evidence>
<dbReference type="PROSITE" id="PS00086">
    <property type="entry name" value="CYTOCHROME_P450"/>
    <property type="match status" value="1"/>
</dbReference>
<keyword evidence="5 7" id="KW-0408">Iron</keyword>
<sequence length="475" mass="52207">MTASISPEPKASTPLGRGPAGVVPPRLEPAAAPLPWYRQLRAFRTNALTAWSRQAYERDVIASSFLWRGRVLVNDPDAIRHVLIDNHANYRRTPASIRIIRPLVGDGLFLSEGQRWRHQRQTLAPAFTPRAIPVLARHIADATREALAGVAARAEDGPVELVSFCQHLALDIAGRSMFSVEMSAHGAEMRRLIAHYAERLGRPYLLDFLLPASVPNLHDLARRRFQAEWMGLIETIMAERSRGAARSADTPRDLFDLLRAARDPETGAGIPAEELRDQVATMIVAGHETTALAIFWSLYLLALAPDIQEGVASEAAGLDLSRDGAALALPVLVLTRAVVQEALRLYPPAFILVREAIGEDLVGGVPVRPRDLVMVAPWVLHRHRKLWRDPDVFDPARFLPDAAPPDRFAYLPFGLGPRVCIGAQFALTEAVLVVAAMASAFRIGLPDHHPPVLPTAVITTQPDRAARFDLVRRTG</sequence>
<evidence type="ECO:0000313" key="10">
    <source>
        <dbReference type="Proteomes" id="UP000595197"/>
    </source>
</evidence>
<dbReference type="InterPro" id="IPR036396">
    <property type="entry name" value="Cyt_P450_sf"/>
</dbReference>
<name>A0ABX7BCQ2_9PROT</name>
<evidence type="ECO:0000256" key="8">
    <source>
        <dbReference type="SAM" id="MobiDB-lite"/>
    </source>
</evidence>
<accession>A0ABX7BCQ2</accession>
<keyword evidence="10" id="KW-1185">Reference proteome</keyword>
<dbReference type="RefSeq" id="WP_201079523.1">
    <property type="nucleotide sequence ID" value="NZ_CP067420.1"/>
</dbReference>
<gene>
    <name evidence="9" type="ORF">IGS68_10060</name>
</gene>
<dbReference type="PANTHER" id="PTHR24291:SF50">
    <property type="entry name" value="BIFUNCTIONAL ALBAFLAVENONE MONOOXYGENASE_TERPENE SYNTHASE"/>
    <property type="match status" value="1"/>
</dbReference>